<accession>A0A1J3IT19</accession>
<keyword evidence="3" id="KW-0479">Metal-binding</keyword>
<evidence type="ECO:0000259" key="12">
    <source>
        <dbReference type="Pfam" id="PF05699"/>
    </source>
</evidence>
<protein>
    <submittedName>
        <fullName evidence="14">Putative AC transposase</fullName>
    </submittedName>
</protein>
<dbReference type="GO" id="GO:0046983">
    <property type="term" value="F:protein dimerization activity"/>
    <property type="evidence" value="ECO:0007669"/>
    <property type="project" value="InterPro"/>
</dbReference>
<evidence type="ECO:0000256" key="4">
    <source>
        <dbReference type="ARBA" id="ARBA00022771"/>
    </source>
</evidence>
<evidence type="ECO:0000256" key="7">
    <source>
        <dbReference type="ARBA" id="ARBA00023125"/>
    </source>
</evidence>
<keyword evidence="9" id="KW-0539">Nucleus</keyword>
<organism evidence="14">
    <name type="scientific">Noccaea caerulescens</name>
    <name type="common">Alpine penny-cress</name>
    <name type="synonym">Thlaspi caerulescens</name>
    <dbReference type="NCBI Taxonomy" id="107243"/>
    <lineage>
        <taxon>Eukaryota</taxon>
        <taxon>Viridiplantae</taxon>
        <taxon>Streptophyta</taxon>
        <taxon>Embryophyta</taxon>
        <taxon>Tracheophyta</taxon>
        <taxon>Spermatophyta</taxon>
        <taxon>Magnoliopsida</taxon>
        <taxon>eudicotyledons</taxon>
        <taxon>Gunneridae</taxon>
        <taxon>Pentapetalae</taxon>
        <taxon>rosids</taxon>
        <taxon>malvids</taxon>
        <taxon>Brassicales</taxon>
        <taxon>Brassicaceae</taxon>
        <taxon>Coluteocarpeae</taxon>
        <taxon>Noccaea</taxon>
    </lineage>
</organism>
<keyword evidence="8" id="KW-0804">Transcription</keyword>
<comment type="subunit">
    <text evidence="2">Homodimer.</text>
</comment>
<dbReference type="SUPFAM" id="SSF53098">
    <property type="entry name" value="Ribonuclease H-like"/>
    <property type="match status" value="1"/>
</dbReference>
<dbReference type="InterPro" id="IPR008906">
    <property type="entry name" value="HATC_C_dom"/>
</dbReference>
<reference evidence="14" key="1">
    <citation type="submission" date="2016-07" db="EMBL/GenBank/DDBJ databases">
        <title>De novo transcriptome assembly of four accessions of the metal hyperaccumulator plant Noccaea caerulescens.</title>
        <authorList>
            <person name="Blande D."/>
            <person name="Halimaa P."/>
            <person name="Tervahauta A.I."/>
            <person name="Aarts M.G."/>
            <person name="Karenlampi S.O."/>
        </authorList>
    </citation>
    <scope>NUCLEOTIDE SEQUENCE</scope>
</reference>
<dbReference type="GO" id="GO:0003677">
    <property type="term" value="F:DNA binding"/>
    <property type="evidence" value="ECO:0007669"/>
    <property type="project" value="UniProtKB-KW"/>
</dbReference>
<dbReference type="EMBL" id="GEVM01023274">
    <property type="protein sequence ID" value="JAU82664.1"/>
    <property type="molecule type" value="Transcribed_RNA"/>
</dbReference>
<name>A0A1J3IT19_NOCCA</name>
<feature type="domain" description="HAT C-terminal dimerisation" evidence="12">
    <location>
        <begin position="625"/>
        <end position="711"/>
    </location>
</feature>
<dbReference type="InterPro" id="IPR025525">
    <property type="entry name" value="hAT-like_transposase_RNase-H"/>
</dbReference>
<evidence type="ECO:0000256" key="9">
    <source>
        <dbReference type="ARBA" id="ARBA00023242"/>
    </source>
</evidence>
<dbReference type="Pfam" id="PF14372">
    <property type="entry name" value="hAT-like_RNase-H"/>
    <property type="match status" value="1"/>
</dbReference>
<gene>
    <name evidence="14" type="ORF">MP_TR6212_c2_g1_i1_g.17879</name>
</gene>
<keyword evidence="6" id="KW-0805">Transcription regulation</keyword>
<evidence type="ECO:0000256" key="6">
    <source>
        <dbReference type="ARBA" id="ARBA00023015"/>
    </source>
</evidence>
<keyword evidence="7" id="KW-0238">DNA-binding</keyword>
<dbReference type="SUPFAM" id="SSF57667">
    <property type="entry name" value="beta-beta-alpha zinc fingers"/>
    <property type="match status" value="1"/>
</dbReference>
<dbReference type="InterPro" id="IPR012337">
    <property type="entry name" value="RNaseH-like_sf"/>
</dbReference>
<evidence type="ECO:0000259" key="11">
    <source>
        <dbReference type="Pfam" id="PF02892"/>
    </source>
</evidence>
<dbReference type="PANTHER" id="PTHR46481:SF2">
    <property type="entry name" value="BED-TYPE DOMAIN-CONTAINING PROTEIN"/>
    <property type="match status" value="1"/>
</dbReference>
<evidence type="ECO:0000256" key="2">
    <source>
        <dbReference type="ARBA" id="ARBA00011738"/>
    </source>
</evidence>
<dbReference type="AlphaFoldDB" id="A0A1J3IT19"/>
<evidence type="ECO:0000256" key="5">
    <source>
        <dbReference type="ARBA" id="ARBA00022833"/>
    </source>
</evidence>
<evidence type="ECO:0000256" key="8">
    <source>
        <dbReference type="ARBA" id="ARBA00023163"/>
    </source>
</evidence>
<evidence type="ECO:0000313" key="14">
    <source>
        <dbReference type="EMBL" id="JAU82664.1"/>
    </source>
</evidence>
<dbReference type="GO" id="GO:0008270">
    <property type="term" value="F:zinc ion binding"/>
    <property type="evidence" value="ECO:0007669"/>
    <property type="project" value="UniProtKB-KW"/>
</dbReference>
<dbReference type="InterPro" id="IPR036236">
    <property type="entry name" value="Znf_C2H2_sf"/>
</dbReference>
<feature type="domain" description="hAT-like transposase RNase-H fold" evidence="13">
    <location>
        <begin position="439"/>
        <end position="557"/>
    </location>
</feature>
<feature type="region of interest" description="Disordered" evidence="10">
    <location>
        <begin position="563"/>
        <end position="587"/>
    </location>
</feature>
<keyword evidence="5" id="KW-0862">Zinc</keyword>
<feature type="region of interest" description="Disordered" evidence="10">
    <location>
        <begin position="1"/>
        <end position="51"/>
    </location>
</feature>
<feature type="domain" description="BED-type" evidence="11">
    <location>
        <begin position="56"/>
        <end position="97"/>
    </location>
</feature>
<dbReference type="InterPro" id="IPR003656">
    <property type="entry name" value="Znf_BED"/>
</dbReference>
<dbReference type="Pfam" id="PF05699">
    <property type="entry name" value="Dimer_Tnp_hAT"/>
    <property type="match status" value="1"/>
</dbReference>
<evidence type="ECO:0000256" key="1">
    <source>
        <dbReference type="ARBA" id="ARBA00004123"/>
    </source>
</evidence>
<dbReference type="PANTHER" id="PTHR46481">
    <property type="entry name" value="ZINC FINGER BED DOMAIN-CONTAINING PROTEIN 4"/>
    <property type="match status" value="1"/>
</dbReference>
<keyword evidence="4" id="KW-0863">Zinc-finger</keyword>
<evidence type="ECO:0000259" key="13">
    <source>
        <dbReference type="Pfam" id="PF14372"/>
    </source>
</evidence>
<evidence type="ECO:0000256" key="10">
    <source>
        <dbReference type="SAM" id="MobiDB-lite"/>
    </source>
</evidence>
<proteinExistence type="predicted"/>
<dbReference type="SMART" id="SM00614">
    <property type="entry name" value="ZnF_BED"/>
    <property type="match status" value="1"/>
</dbReference>
<evidence type="ECO:0000256" key="3">
    <source>
        <dbReference type="ARBA" id="ARBA00022723"/>
    </source>
</evidence>
<comment type="subcellular location">
    <subcellularLocation>
        <location evidence="1">Nucleus</location>
    </subcellularLocation>
</comment>
<feature type="compositionally biased region" description="Low complexity" evidence="10">
    <location>
        <begin position="563"/>
        <end position="586"/>
    </location>
</feature>
<dbReference type="GO" id="GO:0005634">
    <property type="term" value="C:nucleus"/>
    <property type="evidence" value="ECO:0007669"/>
    <property type="project" value="UniProtKB-SubCell"/>
</dbReference>
<sequence>MASCDSHDMEEDDGQTPIPPPSSRNKGKRKDKTTETASGSEPSGNKKKKKIERSWVWQHFPRHEDNYDLANCLYCKKEFNVPTSNGTTNMKTHLQTCKSFKVWEAANKFTDQTVLTPTGTDGTVSLGKVSDAVVKEATNEMIVLAQLPLAFIESIAWRHFTSKVKLPTPVCRKTSTKEIVKMYADRKARMKTILGKNNQRLSLTTDIWVAPYTAASYMVITAHFVDANFQLKKMIIGFKSVSDHKGGTIAGVLLDCLDEWEIKKIFCITVDNATANTSALRKFKAGFLQKHGKDALVLNGEFLHLRCATHILNLIVKQGLMEVDDNINAIRNGIQYVRSSTPRLQSFEFRVETGKMTRGSLPLDVKTRWNSTYLMLDQALKFRLAFDKMRTNEMPYLDYFKETVEGKVRIGPPTDCDWEAVDRLVQFLHIFYESTLILSASKSVAAHKIYNEIVNITRNISLVGDNSGDDNELKYKALSMLGKLKKYWNPFREATDRGKEKNCQMNKLLIVASVFDPRKKMKFALMCFEKLYGKDSLEYGILHESILDIMKRLFDEYSASVRTTSSSSGTVNSQSQGVSSTQSQDQVRSEAFSKRTFANGVGYERMDNLFEELVQQSGIEESSNEVDLYLKESLENPKLMKGTEYDILSWWMRNSLKFPILSLVARDILAIQVSSVALESAFSTSGRMLDPHRSCLTHYMIEVLMCTEQWLKCEIHFNEKGVSTIEQMLSDVELQDDLMREFEPEFHL</sequence>
<dbReference type="Pfam" id="PF02892">
    <property type="entry name" value="zf-BED"/>
    <property type="match status" value="1"/>
</dbReference>
<dbReference type="InterPro" id="IPR052035">
    <property type="entry name" value="ZnF_BED_domain_contain"/>
</dbReference>